<dbReference type="EMBL" id="CAADGD010000055">
    <property type="protein sequence ID" value="VFK71222.1"/>
    <property type="molecule type" value="Genomic_DNA"/>
</dbReference>
<gene>
    <name evidence="2" type="ORF">BECKUNK1418G_GA0071005_105011</name>
    <name evidence="3" type="ORF">BECKUNK1418H_GA0071006_105510</name>
</gene>
<dbReference type="EMBL" id="CAADFZ010000050">
    <property type="protein sequence ID" value="VFK64749.1"/>
    <property type="molecule type" value="Genomic_DNA"/>
</dbReference>
<evidence type="ECO:0000313" key="2">
    <source>
        <dbReference type="EMBL" id="VFK64749.1"/>
    </source>
</evidence>
<feature type="region of interest" description="Disordered" evidence="1">
    <location>
        <begin position="49"/>
        <end position="76"/>
    </location>
</feature>
<organism evidence="3">
    <name type="scientific">Candidatus Kentrum sp. UNK</name>
    <dbReference type="NCBI Taxonomy" id="2126344"/>
    <lineage>
        <taxon>Bacteria</taxon>
        <taxon>Pseudomonadati</taxon>
        <taxon>Pseudomonadota</taxon>
        <taxon>Gammaproteobacteria</taxon>
        <taxon>Candidatus Kentrum</taxon>
    </lineage>
</organism>
<reference evidence="3" key="1">
    <citation type="submission" date="2019-02" db="EMBL/GenBank/DDBJ databases">
        <authorList>
            <person name="Gruber-Vodicka R. H."/>
            <person name="Seah K. B. B."/>
        </authorList>
    </citation>
    <scope>NUCLEOTIDE SEQUENCE</scope>
    <source>
        <strain evidence="3">BECK_BY19</strain>
        <strain evidence="2">BECK_BY8</strain>
    </source>
</reference>
<proteinExistence type="predicted"/>
<accession>A0A451AYT7</accession>
<evidence type="ECO:0000256" key="1">
    <source>
        <dbReference type="SAM" id="MobiDB-lite"/>
    </source>
</evidence>
<protein>
    <submittedName>
        <fullName evidence="3">Uncharacterized protein</fullName>
    </submittedName>
</protein>
<dbReference type="AlphaFoldDB" id="A0A451AYT7"/>
<name>A0A451AYT7_9GAMM</name>
<evidence type="ECO:0000313" key="3">
    <source>
        <dbReference type="EMBL" id="VFK71222.1"/>
    </source>
</evidence>
<sequence>MICHTVQLSTRFESTVKSTPRGMITTLTKYVRMSVAGYSRVDGRLCHANLVPSPNSKPDPPPNISFDRPQNATDSDMTEDGFLLRYRGEQLIGVTILDALIRAPRNALEGP</sequence>